<proteinExistence type="predicted"/>
<dbReference type="PANTHER" id="PTHR34408">
    <property type="entry name" value="FAMILY PROTEIN, PUTATIVE-RELATED"/>
    <property type="match status" value="1"/>
</dbReference>
<dbReference type="OrthoDB" id="9775889at2"/>
<keyword evidence="3" id="KW-1185">Reference proteome</keyword>
<dbReference type="SMART" id="SM00287">
    <property type="entry name" value="SH3b"/>
    <property type="match status" value="2"/>
</dbReference>
<dbReference type="STRING" id="857293.CAAU_2481"/>
<reference evidence="2 3" key="1">
    <citation type="journal article" date="2011" name="J. Bacteriol.">
        <title>Draft genome sequence of Caloramator australicus strain RC3T, a thermoanaerobe from the Great Artesian Basin of Australia.</title>
        <authorList>
            <person name="Ogg C.D."/>
            <person name="Patel B.K.C."/>
        </authorList>
    </citation>
    <scope>NUCLEOTIDE SEQUENCE [LARGE SCALE GENOMIC DNA]</scope>
    <source>
        <strain evidence="2 3">RC3</strain>
    </source>
</reference>
<evidence type="ECO:0000259" key="1">
    <source>
        <dbReference type="SMART" id="SM00287"/>
    </source>
</evidence>
<dbReference type="Pfam" id="PF08239">
    <property type="entry name" value="SH3_3"/>
    <property type="match status" value="2"/>
</dbReference>
<dbReference type="PANTHER" id="PTHR34408:SF1">
    <property type="entry name" value="GLYCOSYL HYDROLASE FAMILY 19 DOMAIN-CONTAINING PROTEIN HI_1415"/>
    <property type="match status" value="1"/>
</dbReference>
<dbReference type="AlphaFoldDB" id="I7J6J8"/>
<accession>I7J6J8</accession>
<dbReference type="Proteomes" id="UP000007652">
    <property type="component" value="Unassembled WGS sequence"/>
</dbReference>
<gene>
    <name evidence="2" type="ORF">CAAU_2481</name>
</gene>
<evidence type="ECO:0000313" key="2">
    <source>
        <dbReference type="EMBL" id="CCJ34564.1"/>
    </source>
</evidence>
<organism evidence="2 3">
    <name type="scientific">Caloramator australicus RC3</name>
    <dbReference type="NCBI Taxonomy" id="857293"/>
    <lineage>
        <taxon>Bacteria</taxon>
        <taxon>Bacillati</taxon>
        <taxon>Bacillota</taxon>
        <taxon>Clostridia</taxon>
        <taxon>Eubacteriales</taxon>
        <taxon>Clostridiaceae</taxon>
        <taxon>Caloramator</taxon>
    </lineage>
</organism>
<sequence>MKTLRVTTSIFLILVVMVFQFSNLKIKAATFKPYQMQVVSNYVNIRSLPSLSSKVVGKYTKGTVFTVIGKSGGFVKTNKGYVYNSSKYIKIYSSNSGQAFKSYKVIVKSSTLNIRKLPSLNSPIVGKYYRGNIVTIIGASGSFLRTNKGYIHKDYVAVYTPNREENPLVGRYIKIKEDIFMLKQTDGTQSDRMLLKDEVYKILGIEGDYFKIIMGSSIGYIHKDNVELLNDVPNKKITLAWQYVYNRSKNIYTYDEDTDYVNIKSSQLGLDVLSPTWFDIEGDYKNPSSIYVADNADLEYVKRAHKNGYEVWPRFAEFNAERAYVVFTNPTIRKK</sequence>
<feature type="domain" description="SH3b" evidence="1">
    <location>
        <begin position="34"/>
        <end position="97"/>
    </location>
</feature>
<feature type="domain" description="SH3b" evidence="1">
    <location>
        <begin position="102"/>
        <end position="160"/>
    </location>
</feature>
<name>I7J6J8_9CLOT</name>
<evidence type="ECO:0000313" key="3">
    <source>
        <dbReference type="Proteomes" id="UP000007652"/>
    </source>
</evidence>
<dbReference type="InterPro" id="IPR003646">
    <property type="entry name" value="SH3-like_bac-type"/>
</dbReference>
<dbReference type="RefSeq" id="WP_008909809.1">
    <property type="nucleotide sequence ID" value="NZ_CAKP01000136.1"/>
</dbReference>
<protein>
    <submittedName>
        <fullName evidence="2">NlpC/P60 family protein</fullName>
    </submittedName>
</protein>
<dbReference type="EMBL" id="CAKP01000136">
    <property type="protein sequence ID" value="CCJ34564.1"/>
    <property type="molecule type" value="Genomic_DNA"/>
</dbReference>
<comment type="caution">
    <text evidence="2">The sequence shown here is derived from an EMBL/GenBank/DDBJ whole genome shotgun (WGS) entry which is preliminary data.</text>
</comment>
<dbReference type="InterPro" id="IPR052354">
    <property type="entry name" value="Cell_Wall_Dynamics_Protein"/>
</dbReference>
<dbReference type="Gene3D" id="2.30.30.40">
    <property type="entry name" value="SH3 Domains"/>
    <property type="match status" value="2"/>
</dbReference>